<organism evidence="1 2">
    <name type="scientific">Alsobacter soli</name>
    <dbReference type="NCBI Taxonomy" id="2109933"/>
    <lineage>
        <taxon>Bacteria</taxon>
        <taxon>Pseudomonadati</taxon>
        <taxon>Pseudomonadota</taxon>
        <taxon>Alphaproteobacteria</taxon>
        <taxon>Hyphomicrobiales</taxon>
        <taxon>Alsobacteraceae</taxon>
        <taxon>Alsobacter</taxon>
    </lineage>
</organism>
<protein>
    <submittedName>
        <fullName evidence="1">Uncharacterized protein</fullName>
    </submittedName>
</protein>
<dbReference type="PANTHER" id="PTHR46656:SF3">
    <property type="entry name" value="PUTATIVE-RELATED"/>
    <property type="match status" value="1"/>
</dbReference>
<dbReference type="RefSeq" id="WP_106338079.1">
    <property type="nucleotide sequence ID" value="NZ_PVZS01000018.1"/>
</dbReference>
<keyword evidence="2" id="KW-1185">Reference proteome</keyword>
<name>A0A2T1HR58_9HYPH</name>
<dbReference type="PANTHER" id="PTHR46656">
    <property type="entry name" value="PUTATIVE-RELATED"/>
    <property type="match status" value="1"/>
</dbReference>
<dbReference type="Proteomes" id="UP000239772">
    <property type="component" value="Unassembled WGS sequence"/>
</dbReference>
<proteinExistence type="predicted"/>
<dbReference type="OrthoDB" id="9790710at2"/>
<accession>A0A2T1HR58</accession>
<dbReference type="AlphaFoldDB" id="A0A2T1HR58"/>
<dbReference type="Pfam" id="PF20706">
    <property type="entry name" value="GT4-conflict"/>
    <property type="match status" value="1"/>
</dbReference>
<comment type="caution">
    <text evidence="1">The sequence shown here is derived from an EMBL/GenBank/DDBJ whole genome shotgun (WGS) entry which is preliminary data.</text>
</comment>
<evidence type="ECO:0000313" key="2">
    <source>
        <dbReference type="Proteomes" id="UP000239772"/>
    </source>
</evidence>
<dbReference type="Gene3D" id="3.40.50.2000">
    <property type="entry name" value="Glycogen Phosphorylase B"/>
    <property type="match status" value="1"/>
</dbReference>
<dbReference type="SUPFAM" id="SSF53756">
    <property type="entry name" value="UDP-Glycosyltransferase/glycogen phosphorylase"/>
    <property type="match status" value="1"/>
</dbReference>
<sequence>MLKRGKALAATWLNRARYAWLRATLPPGVPPRSFERVAIVAPLGRRNGIAEGARLQYAALRRRGIEAELIDAAPALRNPFWRAEHRPASLYIVHSGGPETAALLGAVAPAAGRAYRIAYWAWELASPPPSWAGLDALVHEIWTPSRHARDSLRQLFAKPIHVAPHIVEPHARRRRQANEPLTALCMADSRSSISRKNPAGAVAAFRAAFGASPRARLIVKLNGRPDEVDSFARDLAAPNIEVASGYLDEAGMDSLFARADVLLSLHRAEGFGLPMLESMARGIPVIGTGWSGNLEFMSASDSILVPYRLTPVQDAAGVYSGGEWAEPDVDYAAAALVRLCDDPGLWERLSEAAHAAALRAYDAKLPIEAAPARSTAFEASLAKGAA</sequence>
<gene>
    <name evidence="1" type="ORF">SLNSH_16340</name>
</gene>
<dbReference type="EMBL" id="PVZS01000018">
    <property type="protein sequence ID" value="PSC03999.1"/>
    <property type="molecule type" value="Genomic_DNA"/>
</dbReference>
<evidence type="ECO:0000313" key="1">
    <source>
        <dbReference type="EMBL" id="PSC03999.1"/>
    </source>
</evidence>
<reference evidence="2" key="1">
    <citation type="submission" date="2018-03" db="EMBL/GenBank/DDBJ databases">
        <authorList>
            <person name="Sun L."/>
            <person name="Liu H."/>
            <person name="Chen W."/>
            <person name="Huang K."/>
            <person name="Liu W."/>
            <person name="Gao X."/>
        </authorList>
    </citation>
    <scope>NUCLEOTIDE SEQUENCE [LARGE SCALE GENOMIC DNA]</scope>
    <source>
        <strain evidence="2">SH9</strain>
    </source>
</reference>